<protein>
    <submittedName>
        <fullName evidence="2">Uncharacterized protein</fullName>
    </submittedName>
</protein>
<keyword evidence="3" id="KW-1185">Reference proteome</keyword>
<dbReference type="AlphaFoldDB" id="A0A2P4YN13"/>
<feature type="transmembrane region" description="Helical" evidence="1">
    <location>
        <begin position="204"/>
        <end position="224"/>
    </location>
</feature>
<gene>
    <name evidence="2" type="ORF">PHPALM_3211</name>
</gene>
<dbReference type="OrthoDB" id="155500at2759"/>
<name>A0A2P4YN13_9STRA</name>
<dbReference type="SUPFAM" id="SSF50978">
    <property type="entry name" value="WD40 repeat-like"/>
    <property type="match status" value="1"/>
</dbReference>
<dbReference type="EMBL" id="NCKW01001831">
    <property type="protein sequence ID" value="POM79166.1"/>
    <property type="molecule type" value="Genomic_DNA"/>
</dbReference>
<organism evidence="2 3">
    <name type="scientific">Phytophthora palmivora</name>
    <dbReference type="NCBI Taxonomy" id="4796"/>
    <lineage>
        <taxon>Eukaryota</taxon>
        <taxon>Sar</taxon>
        <taxon>Stramenopiles</taxon>
        <taxon>Oomycota</taxon>
        <taxon>Peronosporomycetes</taxon>
        <taxon>Peronosporales</taxon>
        <taxon>Peronosporaceae</taxon>
        <taxon>Phytophthora</taxon>
    </lineage>
</organism>
<evidence type="ECO:0000313" key="2">
    <source>
        <dbReference type="EMBL" id="POM79166.1"/>
    </source>
</evidence>
<keyword evidence="1" id="KW-0812">Transmembrane</keyword>
<feature type="transmembrane region" description="Helical" evidence="1">
    <location>
        <begin position="135"/>
        <end position="153"/>
    </location>
</feature>
<keyword evidence="1" id="KW-1133">Transmembrane helix</keyword>
<evidence type="ECO:0000256" key="1">
    <source>
        <dbReference type="SAM" id="Phobius"/>
    </source>
</evidence>
<feature type="transmembrane region" description="Helical" evidence="1">
    <location>
        <begin position="236"/>
        <end position="256"/>
    </location>
</feature>
<reference evidence="2 3" key="1">
    <citation type="journal article" date="2017" name="Genome Biol. Evol.">
        <title>Phytophthora megakarya and P. palmivora, closely related causal agents of cacao black pod rot, underwent increases in genome sizes and gene numbers by different mechanisms.</title>
        <authorList>
            <person name="Ali S.S."/>
            <person name="Shao J."/>
            <person name="Lary D.J."/>
            <person name="Kronmiller B."/>
            <person name="Shen D."/>
            <person name="Strem M.D."/>
            <person name="Amoako-Attah I."/>
            <person name="Akrofi A.Y."/>
            <person name="Begoude B.A."/>
            <person name="Ten Hoopen G.M."/>
            <person name="Coulibaly K."/>
            <person name="Kebe B.I."/>
            <person name="Melnick R.L."/>
            <person name="Guiltinan M.J."/>
            <person name="Tyler B.M."/>
            <person name="Meinhardt L.W."/>
            <person name="Bailey B.A."/>
        </authorList>
    </citation>
    <scope>NUCLEOTIDE SEQUENCE [LARGE SCALE GENOMIC DNA]</scope>
    <source>
        <strain evidence="3">sbr112.9</strain>
    </source>
</reference>
<proteinExistence type="predicted"/>
<keyword evidence="1" id="KW-0472">Membrane</keyword>
<accession>A0A2P4YN13</accession>
<sequence>MAELLVHSAKLEGFSPFPTWNGTIAAPFKDTRGLCSILGADGELVVLETHRNDEQDTADNCLSVLKVLPPVVDPFSSFCQCWTHDGAVVITAHDKTVVFYSTEDFNVLARLQLQYCVTSMDLAKRHLSTDGETEFVFMVGTAFGVLLYTVSLCNKRGVMNVESDTGGGVALFSLGALPLLEVGYAVRQAPEVLLALTTLDKSAITLSALLAVLGGALLALHWIELPVKAALKAAKLLAITLAVAALADAALLTSVASHRGPDTPWKADVYADHEGLFEQQVNDVFCHAKGLQVCELGSVAEARQIFPLEHWPVDSDRAPGRRIATSCEGFKDSVHLWDYQNKMELCRLCGNITTEEQQLQVELGAEHTAQVLAAVEMLSFGELQWSMGKTNALELRVVHEDGAYFAYQNPPDSVCIKLSNCPNWGPAKSVVWRNLPAHWHVNFFQNDNCAGQNGDVHFTANRKAVNGAHTFNSLRTIRSMSTRPSLGKLSSSMARKCVQLRQPVKRAESAVVIGNEMDVELVVGADVNSSNWFEPIVDEGLA</sequence>
<dbReference type="Proteomes" id="UP000237271">
    <property type="component" value="Unassembled WGS sequence"/>
</dbReference>
<feature type="transmembrane region" description="Helical" evidence="1">
    <location>
        <begin position="165"/>
        <end position="184"/>
    </location>
</feature>
<dbReference type="InterPro" id="IPR036322">
    <property type="entry name" value="WD40_repeat_dom_sf"/>
</dbReference>
<evidence type="ECO:0000313" key="3">
    <source>
        <dbReference type="Proteomes" id="UP000237271"/>
    </source>
</evidence>
<comment type="caution">
    <text evidence="2">The sequence shown here is derived from an EMBL/GenBank/DDBJ whole genome shotgun (WGS) entry which is preliminary data.</text>
</comment>